<dbReference type="KEGG" id="vg:77935668"/>
<protein>
    <submittedName>
        <fullName evidence="1">Putative membrane immunity protein</fullName>
    </submittedName>
</protein>
<keyword evidence="2" id="KW-1185">Reference proteome</keyword>
<dbReference type="RefSeq" id="YP_010659683.1">
    <property type="nucleotide sequence ID" value="NC_070871.1"/>
</dbReference>
<evidence type="ECO:0000313" key="1">
    <source>
        <dbReference type="EMBL" id="AXY82543.1"/>
    </source>
</evidence>
<evidence type="ECO:0000313" key="2">
    <source>
        <dbReference type="Proteomes" id="UP000264229"/>
    </source>
</evidence>
<accession>A0A385IHV0</accession>
<reference evidence="2" key="1">
    <citation type="submission" date="2018-08" db="EMBL/GenBank/DDBJ databases">
        <authorList>
            <person name="Chaudhary N."/>
            <person name="Taneja N."/>
        </authorList>
    </citation>
    <scope>NUCLEOTIDE SEQUENCE [LARGE SCALE GENOMIC DNA]</scope>
</reference>
<dbReference type="Proteomes" id="UP000264229">
    <property type="component" value="Segment"/>
</dbReference>
<name>A0A385IHV0_9CAUD</name>
<sequence>MSTPIPHLEAWPRAKAMIVGMRYTDNMNKKTRIAAKDSMMVPM</sequence>
<organism evidence="1 2">
    <name type="scientific">Escherichia phage PGN829.1</name>
    <dbReference type="NCBI Taxonomy" id="2315696"/>
    <lineage>
        <taxon>Viruses</taxon>
        <taxon>Duplodnaviria</taxon>
        <taxon>Heunggongvirae</taxon>
        <taxon>Uroviricota</taxon>
        <taxon>Caudoviricetes</taxon>
        <taxon>Schitoviridae</taxon>
        <taxon>Enquatrovirinae</taxon>
        <taxon>Gamaleyavirus</taxon>
        <taxon>Gamaleyavirus Pgn8291</taxon>
    </lineage>
</organism>
<dbReference type="EMBL" id="MH733496">
    <property type="protein sequence ID" value="AXY82543.1"/>
    <property type="molecule type" value="Genomic_DNA"/>
</dbReference>
<proteinExistence type="predicted"/>
<dbReference type="GeneID" id="77935668"/>